<accession>A0ABP7V499</accession>
<organism evidence="3 4">
    <name type="scientific">Amphibacillus indicireducens</name>
    <dbReference type="NCBI Taxonomy" id="1076330"/>
    <lineage>
        <taxon>Bacteria</taxon>
        <taxon>Bacillati</taxon>
        <taxon>Bacillota</taxon>
        <taxon>Bacilli</taxon>
        <taxon>Bacillales</taxon>
        <taxon>Bacillaceae</taxon>
        <taxon>Amphibacillus</taxon>
    </lineage>
</organism>
<dbReference type="Pfam" id="PF01966">
    <property type="entry name" value="HD"/>
    <property type="match status" value="1"/>
</dbReference>
<dbReference type="EMBL" id="BAABDL010000015">
    <property type="protein sequence ID" value="GAA4059295.1"/>
    <property type="molecule type" value="Genomic_DNA"/>
</dbReference>
<dbReference type="InterPro" id="IPR006674">
    <property type="entry name" value="HD_domain"/>
</dbReference>
<keyword evidence="1" id="KW-0378">Hydrolase</keyword>
<dbReference type="PANTHER" id="PTHR37294:SF1">
    <property type="entry name" value="3'-5' EXORIBONUCLEASE YHAM"/>
    <property type="match status" value="1"/>
</dbReference>
<evidence type="ECO:0000259" key="2">
    <source>
        <dbReference type="Pfam" id="PF01966"/>
    </source>
</evidence>
<sequence length="407" mass="46509">MRIDSSYFFGQIPIDIQVSEDEAEQIIQRFPPPELPSGQSTFQIDDQTAGNQVSQRLLLNDYEVRLTRTNKNFLRLSFSNNAGMISAKMWDNQGIVNRVTPLLEQHAVFDIEAVVDEYNNQKSLTVNKLNPVEETINPFSLLPYTDEDFPNLTVELYSYLDQLDEPYATLAKETLALFWDDFRIAPAAKGHHHNYLGGLLKHTVGLMRIARYIMNEDKGHIEAVITLIQLVEKSYKKDLYLAYKNNEPINYSSTWNQTIDHLYTMTKGAMAFNEQKPDYNLLITSILFHDLGKILEYDHAGLSLKAFDVLFPTANTESLTERKQAGISMDPLGVMVGHIPYGFLLFSKLLEKFDLSLDIDAIHQISHCILCHHGLPEWGSAVKQPQTLEGYLIHIVDYLDSRYENAK</sequence>
<dbReference type="RefSeq" id="WP_344909682.1">
    <property type="nucleotide sequence ID" value="NZ_BAABDL010000015.1"/>
</dbReference>
<dbReference type="PANTHER" id="PTHR37294">
    <property type="entry name" value="3'-5' EXORIBONUCLEASE YHAM"/>
    <property type="match status" value="1"/>
</dbReference>
<protein>
    <recommendedName>
        <fullName evidence="2">HD domain-containing protein</fullName>
    </recommendedName>
</protein>
<dbReference type="InterPro" id="IPR050798">
    <property type="entry name" value="YhaM_exoribonuc/phosphodiest"/>
</dbReference>
<dbReference type="SUPFAM" id="SSF109604">
    <property type="entry name" value="HD-domain/PDEase-like"/>
    <property type="match status" value="1"/>
</dbReference>
<proteinExistence type="predicted"/>
<evidence type="ECO:0000313" key="3">
    <source>
        <dbReference type="EMBL" id="GAA4059295.1"/>
    </source>
</evidence>
<name>A0ABP7V499_9BACI</name>
<feature type="domain" description="HD" evidence="2">
    <location>
        <begin position="258"/>
        <end position="400"/>
    </location>
</feature>
<dbReference type="Proteomes" id="UP001501734">
    <property type="component" value="Unassembled WGS sequence"/>
</dbReference>
<gene>
    <name evidence="3" type="ORF">GCM10022410_03080</name>
</gene>
<evidence type="ECO:0000313" key="4">
    <source>
        <dbReference type="Proteomes" id="UP001501734"/>
    </source>
</evidence>
<reference evidence="4" key="1">
    <citation type="journal article" date="2019" name="Int. J. Syst. Evol. Microbiol.">
        <title>The Global Catalogue of Microorganisms (GCM) 10K type strain sequencing project: providing services to taxonomists for standard genome sequencing and annotation.</title>
        <authorList>
            <consortium name="The Broad Institute Genomics Platform"/>
            <consortium name="The Broad Institute Genome Sequencing Center for Infectious Disease"/>
            <person name="Wu L."/>
            <person name="Ma J."/>
        </authorList>
    </citation>
    <scope>NUCLEOTIDE SEQUENCE [LARGE SCALE GENOMIC DNA]</scope>
    <source>
        <strain evidence="4">JCM 17250</strain>
    </source>
</reference>
<comment type="caution">
    <text evidence="3">The sequence shown here is derived from an EMBL/GenBank/DDBJ whole genome shotgun (WGS) entry which is preliminary data.</text>
</comment>
<evidence type="ECO:0000256" key="1">
    <source>
        <dbReference type="ARBA" id="ARBA00022801"/>
    </source>
</evidence>
<dbReference type="Gene3D" id="1.10.3210.10">
    <property type="entry name" value="Hypothetical protein af1432"/>
    <property type="match status" value="1"/>
</dbReference>
<keyword evidence="4" id="KW-1185">Reference proteome</keyword>